<accession>A0A7C5IZP5</accession>
<evidence type="ECO:0000313" key="2">
    <source>
        <dbReference type="EMBL" id="HHH12908.1"/>
    </source>
</evidence>
<feature type="region of interest" description="Disordered" evidence="1">
    <location>
        <begin position="1"/>
        <end position="30"/>
    </location>
</feature>
<keyword evidence="2" id="KW-0645">Protease</keyword>
<evidence type="ECO:0000256" key="1">
    <source>
        <dbReference type="SAM" id="MobiDB-lite"/>
    </source>
</evidence>
<dbReference type="EMBL" id="DROM01000100">
    <property type="protein sequence ID" value="HHH12908.1"/>
    <property type="molecule type" value="Genomic_DNA"/>
</dbReference>
<protein>
    <submittedName>
        <fullName evidence="2">ClpXP protease specificity-enhancing factor</fullName>
    </submittedName>
</protein>
<reference evidence="2" key="1">
    <citation type="journal article" date="2020" name="mSystems">
        <title>Genome- and Community-Level Interaction Insights into Carbon Utilization and Element Cycling Functions of Hydrothermarchaeota in Hydrothermal Sediment.</title>
        <authorList>
            <person name="Zhou Z."/>
            <person name="Liu Y."/>
            <person name="Xu W."/>
            <person name="Pan J."/>
            <person name="Luo Z.H."/>
            <person name="Li M."/>
        </authorList>
    </citation>
    <scope>NUCLEOTIDE SEQUENCE [LARGE SCALE GENOMIC DNA]</scope>
    <source>
        <strain evidence="2">HyVt-535</strain>
    </source>
</reference>
<dbReference type="AlphaFoldDB" id="A0A7C5IZP5"/>
<gene>
    <name evidence="2" type="ORF">ENJ98_01610</name>
</gene>
<organism evidence="2">
    <name type="scientific">Thiolapillus brandeum</name>
    <dbReference type="NCBI Taxonomy" id="1076588"/>
    <lineage>
        <taxon>Bacteria</taxon>
        <taxon>Pseudomonadati</taxon>
        <taxon>Pseudomonadota</taxon>
        <taxon>Gammaproteobacteria</taxon>
        <taxon>Chromatiales</taxon>
        <taxon>Sedimenticolaceae</taxon>
        <taxon>Thiolapillus</taxon>
    </lineage>
</organism>
<sequence length="30" mass="3236">PEEEHPSPEGDDEPEPPRPSGGKPTLKVVK</sequence>
<feature type="non-terminal residue" evidence="2">
    <location>
        <position position="1"/>
    </location>
</feature>
<dbReference type="Proteomes" id="UP000886100">
    <property type="component" value="Unassembled WGS sequence"/>
</dbReference>
<proteinExistence type="predicted"/>
<dbReference type="GO" id="GO:0006508">
    <property type="term" value="P:proteolysis"/>
    <property type="evidence" value="ECO:0007669"/>
    <property type="project" value="UniProtKB-KW"/>
</dbReference>
<comment type="caution">
    <text evidence="2">The sequence shown here is derived from an EMBL/GenBank/DDBJ whole genome shotgun (WGS) entry which is preliminary data.</text>
</comment>
<keyword evidence="2" id="KW-0378">Hydrolase</keyword>
<dbReference type="GO" id="GO:0008233">
    <property type="term" value="F:peptidase activity"/>
    <property type="evidence" value="ECO:0007669"/>
    <property type="project" value="UniProtKB-KW"/>
</dbReference>
<name>A0A7C5IZP5_9GAMM</name>